<protein>
    <submittedName>
        <fullName evidence="1">Uncharacterized protein</fullName>
    </submittedName>
</protein>
<organism evidence="1 2">
    <name type="scientific">Niallia alba</name>
    <dbReference type="NCBI Taxonomy" id="2729105"/>
    <lineage>
        <taxon>Bacteria</taxon>
        <taxon>Bacillati</taxon>
        <taxon>Bacillota</taxon>
        <taxon>Bacilli</taxon>
        <taxon>Bacillales</taxon>
        <taxon>Bacillaceae</taxon>
        <taxon>Niallia</taxon>
    </lineage>
</organism>
<evidence type="ECO:0000313" key="1">
    <source>
        <dbReference type="EMBL" id="NMO79588.1"/>
    </source>
</evidence>
<name>A0A7Y0KCG9_9BACI</name>
<dbReference type="RefSeq" id="WP_169189337.1">
    <property type="nucleotide sequence ID" value="NZ_JABBPK010000001.1"/>
</dbReference>
<sequence>MGFSEKTKKHSGGIARINGVINESGGGISEKNIEMSKIINISAKVAKISAKQ</sequence>
<reference evidence="1 2" key="1">
    <citation type="submission" date="2020-04" db="EMBL/GenBank/DDBJ databases">
        <title>Bacillus sp. UniB3 isolated from commercial digestive syrup.</title>
        <authorList>
            <person name="Thorat V."/>
            <person name="Kirdat K."/>
            <person name="Tiwarekar B."/>
            <person name="Yadav A."/>
        </authorList>
    </citation>
    <scope>NUCLEOTIDE SEQUENCE [LARGE SCALE GENOMIC DNA]</scope>
    <source>
        <strain evidence="1 2">UniB3</strain>
    </source>
</reference>
<accession>A0A7Y0KCG9</accession>
<dbReference type="Proteomes" id="UP000588491">
    <property type="component" value="Unassembled WGS sequence"/>
</dbReference>
<evidence type="ECO:0000313" key="2">
    <source>
        <dbReference type="Proteomes" id="UP000588491"/>
    </source>
</evidence>
<gene>
    <name evidence="1" type="ORF">HHU08_21905</name>
</gene>
<dbReference type="AlphaFoldDB" id="A0A7Y0KCG9"/>
<keyword evidence="2" id="KW-1185">Reference proteome</keyword>
<proteinExistence type="predicted"/>
<comment type="caution">
    <text evidence="1">The sequence shown here is derived from an EMBL/GenBank/DDBJ whole genome shotgun (WGS) entry which is preliminary data.</text>
</comment>
<dbReference type="EMBL" id="JABBPK010000001">
    <property type="protein sequence ID" value="NMO79588.1"/>
    <property type="molecule type" value="Genomic_DNA"/>
</dbReference>